<dbReference type="GO" id="GO:0005975">
    <property type="term" value="P:carbohydrate metabolic process"/>
    <property type="evidence" value="ECO:0007669"/>
    <property type="project" value="InterPro"/>
</dbReference>
<gene>
    <name evidence="1" type="primary">pxpA</name>
    <name evidence="1" type="ORF">F1003_00660</name>
</gene>
<reference evidence="1 2" key="1">
    <citation type="submission" date="2019-11" db="EMBL/GenBank/DDBJ databases">
        <title>Winogradskyella ouciana sp. nov., isolated from the hadal seawater of the Mariana Trench.</title>
        <authorList>
            <person name="Liu R."/>
        </authorList>
    </citation>
    <scope>NUCLEOTIDE SEQUENCE [LARGE SCALE GENOMIC DNA]</scope>
    <source>
        <strain evidence="1 2">ZXX205</strain>
    </source>
</reference>
<keyword evidence="2" id="KW-1185">Reference proteome</keyword>
<dbReference type="GO" id="GO:0017168">
    <property type="term" value="F:5-oxoprolinase (ATP-hydrolyzing) activity"/>
    <property type="evidence" value="ECO:0007669"/>
    <property type="project" value="UniProtKB-EC"/>
</dbReference>
<dbReference type="RefSeq" id="WP_155087270.1">
    <property type="nucleotide sequence ID" value="NZ_WJYA01000001.1"/>
</dbReference>
<keyword evidence="1" id="KW-0378">Hydrolase</keyword>
<dbReference type="PANTHER" id="PTHR30292">
    <property type="entry name" value="UNCHARACTERIZED PROTEIN YBGL-RELATED"/>
    <property type="match status" value="1"/>
</dbReference>
<name>A0A7K1G820_9FLAO</name>
<dbReference type="InterPro" id="IPR005501">
    <property type="entry name" value="LamB/YcsF/PxpA-like"/>
</dbReference>
<dbReference type="NCBIfam" id="NF003816">
    <property type="entry name" value="PRK05406.1-5"/>
    <property type="match status" value="1"/>
</dbReference>
<proteinExistence type="predicted"/>
<dbReference type="Gene3D" id="3.20.20.370">
    <property type="entry name" value="Glycoside hydrolase/deacetylase"/>
    <property type="match status" value="1"/>
</dbReference>
<dbReference type="Pfam" id="PF03746">
    <property type="entry name" value="LamB_YcsF"/>
    <property type="match status" value="1"/>
</dbReference>
<evidence type="ECO:0000313" key="1">
    <source>
        <dbReference type="EMBL" id="MTE25427.1"/>
    </source>
</evidence>
<protein>
    <submittedName>
        <fullName evidence="1">5-oxoprolinase subunit PxpA</fullName>
        <ecNumber evidence="1">3.5.2.9</ecNumber>
    </submittedName>
</protein>
<sequence>MSLLIKIDINADVGEGMGNEPDLMPYLSSCNIACGGHAGNTFTMTEVVRLARAHNVKIGAHPSFPDKTNFGRKIIEMSAADLYTALKQQIRVLQNVLHSENAMLHHIKPHGALYNLAAKDEKTANVIVEVIKSIALPLKLYTPYGSVIAKVAEAEGIEVTYEAFADRNYNTDLSLVSREMDNAILTEKDEILKHVLRMITHQKVSTVDGVEVLLKASTFCVHGDTKNASEILKFLNEKLPEYKIQIS</sequence>
<dbReference type="NCBIfam" id="NF003814">
    <property type="entry name" value="PRK05406.1-3"/>
    <property type="match status" value="1"/>
</dbReference>
<dbReference type="AlphaFoldDB" id="A0A7K1G820"/>
<evidence type="ECO:0000313" key="2">
    <source>
        <dbReference type="Proteomes" id="UP000447545"/>
    </source>
</evidence>
<accession>A0A7K1G820</accession>
<dbReference type="Proteomes" id="UP000447545">
    <property type="component" value="Unassembled WGS sequence"/>
</dbReference>
<dbReference type="PANTHER" id="PTHR30292:SF0">
    <property type="entry name" value="5-OXOPROLINASE SUBUNIT A"/>
    <property type="match status" value="1"/>
</dbReference>
<dbReference type="CDD" id="cd10801">
    <property type="entry name" value="LamB_YcsF_like_1"/>
    <property type="match status" value="1"/>
</dbReference>
<organism evidence="1 2">
    <name type="scientific">Winogradskyella ouciana</name>
    <dbReference type="NCBI Taxonomy" id="2608631"/>
    <lineage>
        <taxon>Bacteria</taxon>
        <taxon>Pseudomonadati</taxon>
        <taxon>Bacteroidota</taxon>
        <taxon>Flavobacteriia</taxon>
        <taxon>Flavobacteriales</taxon>
        <taxon>Flavobacteriaceae</taxon>
        <taxon>Winogradskyella</taxon>
    </lineage>
</organism>
<dbReference type="EC" id="3.5.2.9" evidence="1"/>
<comment type="caution">
    <text evidence="1">The sequence shown here is derived from an EMBL/GenBank/DDBJ whole genome shotgun (WGS) entry which is preliminary data.</text>
</comment>
<dbReference type="SUPFAM" id="SSF88713">
    <property type="entry name" value="Glycoside hydrolase/deacetylase"/>
    <property type="match status" value="1"/>
</dbReference>
<dbReference type="InterPro" id="IPR011330">
    <property type="entry name" value="Glyco_hydro/deAcase_b/a-brl"/>
</dbReference>
<dbReference type="EMBL" id="WJYA01000001">
    <property type="protein sequence ID" value="MTE25427.1"/>
    <property type="molecule type" value="Genomic_DNA"/>
</dbReference>